<reference evidence="13 14" key="1">
    <citation type="submission" date="2011-02" db="EMBL/GenBank/DDBJ databases">
        <authorList>
            <person name="Muzny D."/>
            <person name="Qin X."/>
            <person name="Buhay C."/>
            <person name="Dugan-Rocha S."/>
            <person name="Ding Y."/>
            <person name="Chen G."/>
            <person name="Hawes A."/>
            <person name="Holder M."/>
            <person name="Jhangiani S."/>
            <person name="Johnson A."/>
            <person name="Khan Z."/>
            <person name="Li Z."/>
            <person name="Liu W."/>
            <person name="Liu X."/>
            <person name="Perez L."/>
            <person name="Shen H."/>
            <person name="Wang Q."/>
            <person name="Watt J."/>
            <person name="Xi L."/>
            <person name="Xin Y."/>
            <person name="Zhou J."/>
            <person name="Deng J."/>
            <person name="Jiang H."/>
            <person name="Liu Y."/>
            <person name="Qu J."/>
            <person name="Song X.-Z."/>
            <person name="Zhang L."/>
            <person name="Villasana D."/>
            <person name="Johnson A."/>
            <person name="Liu J."/>
            <person name="Liyanage D."/>
            <person name="Lorensuhewa L."/>
            <person name="Robinson T."/>
            <person name="Song A."/>
            <person name="Song B.-B."/>
            <person name="Dinh H."/>
            <person name="Thornton R."/>
            <person name="Coyle M."/>
            <person name="Francisco L."/>
            <person name="Jackson L."/>
            <person name="Javaid M."/>
            <person name="Korchina V."/>
            <person name="Kovar C."/>
            <person name="Mata R."/>
            <person name="Mathew T."/>
            <person name="Ngo R."/>
            <person name="Nguyen L."/>
            <person name="Nguyen N."/>
            <person name="Okwuonu G."/>
            <person name="Ongeri F."/>
            <person name="Pham C."/>
            <person name="Simmons D."/>
            <person name="Wilczek-Boney K."/>
            <person name="Hale W."/>
            <person name="Jakkamsetti A."/>
            <person name="Pham P."/>
            <person name="Ruth R."/>
            <person name="San Lucas F."/>
            <person name="Warren J."/>
            <person name="Zhang J."/>
            <person name="Zhao Z."/>
            <person name="Zhou C."/>
            <person name="Zhu D."/>
            <person name="Lee S."/>
            <person name="Bess C."/>
            <person name="Blankenburg K."/>
            <person name="Forbes L."/>
            <person name="Fu Q."/>
            <person name="Gubbala S."/>
            <person name="Hirani K."/>
            <person name="Jayaseelan J.C."/>
            <person name="Lara F."/>
            <person name="Munidasa M."/>
            <person name="Palculict T."/>
            <person name="Patil S."/>
            <person name="Pu L.-L."/>
            <person name="Saada N."/>
            <person name="Tang L."/>
            <person name="Weissenberger G."/>
            <person name="Zhu Y."/>
            <person name="Hemphill L."/>
            <person name="Shang Y."/>
            <person name="Youmans B."/>
            <person name="Ayvaz T."/>
            <person name="Ross M."/>
            <person name="Santibanez J."/>
            <person name="Aqrawi P."/>
            <person name="Gross S."/>
            <person name="Joshi V."/>
            <person name="Fowler G."/>
            <person name="Nazareth L."/>
            <person name="Reid J."/>
            <person name="Worley K."/>
            <person name="Petrosino J."/>
            <person name="Highlander S."/>
            <person name="Gibbs R."/>
        </authorList>
    </citation>
    <scope>NUCLEOTIDE SEQUENCE [LARGE SCALE GENOMIC DNA]</scope>
    <source>
        <strain evidence="13 14">DSM 15829</strain>
    </source>
</reference>
<dbReference type="GO" id="GO:0008408">
    <property type="term" value="F:3'-5' exonuclease activity"/>
    <property type="evidence" value="ECO:0007669"/>
    <property type="project" value="InterPro"/>
</dbReference>
<evidence type="ECO:0000256" key="1">
    <source>
        <dbReference type="ARBA" id="ARBA00004496"/>
    </source>
</evidence>
<evidence type="ECO:0000313" key="14">
    <source>
        <dbReference type="Proteomes" id="UP000005947"/>
    </source>
</evidence>
<sequence length="369" mass="40869">MKFSVSQKEFNQAITIVLRGVASQATLPVLGGIYIQAQGSTLTLQTCDLKVSIRHKLEAAVEEEGQTVVPGLFLSKLVKNLPDAPITMETTPTQAILTCLKSTYELSTLDAADFPEFPDITPSQSIELPSDLLNDMVERVYRVTKEDISNPILGGITLVAQENKLTMYATDSHRLVIIDTNTETASIDSEFTAIIPAVCFHELLNLPTITPRLQIGLTDNQVIFSFENTTYVSLKIEGMFPNYKNLFPTTCNTKLTVNPEQLTQAIKRVALVTTNKNLGVIFDVDPQNQLITLKADSSEFGASKEEFSATIEGNPISFSMNYQFILECCRSTTHADEMTFEIVDSFQPIVIKSFGTMNYQCLLIPLRTN</sequence>
<keyword evidence="14" id="KW-1185">Reference proteome</keyword>
<feature type="domain" description="DNA polymerase III beta sliding clamp central" evidence="11">
    <location>
        <begin position="127"/>
        <end position="242"/>
    </location>
</feature>
<keyword evidence="7 9" id="KW-0239">DNA-directed DNA polymerase</keyword>
<dbReference type="Proteomes" id="UP000005947">
    <property type="component" value="Unassembled WGS sequence"/>
</dbReference>
<keyword evidence="6 9" id="KW-0235">DNA replication</keyword>
<comment type="similarity">
    <text evidence="2 9">Belongs to the beta sliding clamp family.</text>
</comment>
<dbReference type="InterPro" id="IPR022635">
    <property type="entry name" value="DNA_polIII_beta_C"/>
</dbReference>
<name>F1T5R4_9ACTN</name>
<dbReference type="PANTHER" id="PTHR30478:SF0">
    <property type="entry name" value="BETA SLIDING CLAMP"/>
    <property type="match status" value="1"/>
</dbReference>
<organism evidence="13 14">
    <name type="scientific">Fannyhessea vaginae DSM 15829</name>
    <dbReference type="NCBI Taxonomy" id="525256"/>
    <lineage>
        <taxon>Bacteria</taxon>
        <taxon>Bacillati</taxon>
        <taxon>Actinomycetota</taxon>
        <taxon>Coriobacteriia</taxon>
        <taxon>Coriobacteriales</taxon>
        <taxon>Atopobiaceae</taxon>
        <taxon>Fannyhessea</taxon>
    </lineage>
</organism>
<dbReference type="SMART" id="SM00480">
    <property type="entry name" value="POL3Bc"/>
    <property type="match status" value="1"/>
</dbReference>
<dbReference type="GO" id="GO:0006271">
    <property type="term" value="P:DNA strand elongation involved in DNA replication"/>
    <property type="evidence" value="ECO:0007669"/>
    <property type="project" value="TreeGrafter"/>
</dbReference>
<evidence type="ECO:0000256" key="6">
    <source>
        <dbReference type="ARBA" id="ARBA00022705"/>
    </source>
</evidence>
<evidence type="ECO:0000256" key="7">
    <source>
        <dbReference type="ARBA" id="ARBA00022932"/>
    </source>
</evidence>
<dbReference type="OrthoDB" id="468978at2"/>
<comment type="subunit">
    <text evidence="9">Forms a ring-shaped head-to-tail homodimer around DNA.</text>
</comment>
<evidence type="ECO:0000259" key="11">
    <source>
        <dbReference type="Pfam" id="PF02767"/>
    </source>
</evidence>
<dbReference type="eggNOG" id="COG0592">
    <property type="taxonomic scope" value="Bacteria"/>
</dbReference>
<evidence type="ECO:0000313" key="13">
    <source>
        <dbReference type="EMBL" id="EGF23198.1"/>
    </source>
</evidence>
<dbReference type="InterPro" id="IPR022637">
    <property type="entry name" value="DNA_polIII_beta_cen"/>
</dbReference>
<dbReference type="PIRSF" id="PIRSF000804">
    <property type="entry name" value="DNA_pol_III_b"/>
    <property type="match status" value="1"/>
</dbReference>
<dbReference type="InterPro" id="IPR022634">
    <property type="entry name" value="DNA_polIII_beta_N"/>
</dbReference>
<evidence type="ECO:0000256" key="5">
    <source>
        <dbReference type="ARBA" id="ARBA00022695"/>
    </source>
</evidence>
<dbReference type="NCBIfam" id="TIGR00663">
    <property type="entry name" value="dnan"/>
    <property type="match status" value="1"/>
</dbReference>
<keyword evidence="5 9" id="KW-0548">Nucleotidyltransferase</keyword>
<keyword evidence="4 9" id="KW-0808">Transferase</keyword>
<evidence type="ECO:0000256" key="2">
    <source>
        <dbReference type="ARBA" id="ARBA00010752"/>
    </source>
</evidence>
<dbReference type="CDD" id="cd00140">
    <property type="entry name" value="beta_clamp"/>
    <property type="match status" value="1"/>
</dbReference>
<dbReference type="Pfam" id="PF02768">
    <property type="entry name" value="DNA_pol3_beta_3"/>
    <property type="match status" value="1"/>
</dbReference>
<dbReference type="Gene3D" id="3.70.10.10">
    <property type="match status" value="1"/>
</dbReference>
<evidence type="ECO:0000256" key="4">
    <source>
        <dbReference type="ARBA" id="ARBA00022679"/>
    </source>
</evidence>
<protein>
    <recommendedName>
        <fullName evidence="9">Beta sliding clamp</fullName>
    </recommendedName>
</protein>
<keyword evidence="3 9" id="KW-0963">Cytoplasm</keyword>
<dbReference type="AlphaFoldDB" id="F1T5R4"/>
<evidence type="ECO:0000256" key="3">
    <source>
        <dbReference type="ARBA" id="ARBA00022490"/>
    </source>
</evidence>
<keyword evidence="8" id="KW-0238">DNA-binding</keyword>
<dbReference type="Pfam" id="PF00712">
    <property type="entry name" value="DNA_pol3_beta"/>
    <property type="match status" value="1"/>
</dbReference>
<dbReference type="GO" id="GO:0003677">
    <property type="term" value="F:DNA binding"/>
    <property type="evidence" value="ECO:0007669"/>
    <property type="project" value="UniProtKB-UniRule"/>
</dbReference>
<evidence type="ECO:0000259" key="10">
    <source>
        <dbReference type="Pfam" id="PF00712"/>
    </source>
</evidence>
<gene>
    <name evidence="13" type="primary">dnaN</name>
    <name evidence="13" type="ORF">HMPREF0091_10145</name>
</gene>
<dbReference type="GO" id="GO:0009360">
    <property type="term" value="C:DNA polymerase III complex"/>
    <property type="evidence" value="ECO:0007669"/>
    <property type="project" value="InterPro"/>
</dbReference>
<dbReference type="GeneID" id="93210898"/>
<comment type="function">
    <text evidence="9">Confers DNA tethering and processivity to DNA polymerases and other proteins. Acts as a clamp, forming a ring around DNA (a reaction catalyzed by the clamp-loading complex) which diffuses in an ATP-independent manner freely and bidirectionally along dsDNA. Initially characterized for its ability to contact the catalytic subunit of DNA polymerase III (Pol III), a complex, multichain enzyme responsible for most of the replicative synthesis in bacteria; Pol III exhibits 3'-5' exonuclease proofreading activity. The beta chain is required for initiation of replication as well as for processivity of DNA replication.</text>
</comment>
<dbReference type="RefSeq" id="WP_006302255.1">
    <property type="nucleotide sequence ID" value="NZ_ACGK02000001.1"/>
</dbReference>
<dbReference type="Gene3D" id="3.10.150.10">
    <property type="entry name" value="DNA Polymerase III, subunit A, domain 2"/>
    <property type="match status" value="1"/>
</dbReference>
<accession>F1T5R4</accession>
<dbReference type="SUPFAM" id="SSF55979">
    <property type="entry name" value="DNA clamp"/>
    <property type="match status" value="3"/>
</dbReference>
<proteinExistence type="inferred from homology"/>
<feature type="domain" description="DNA polymerase III beta sliding clamp C-terminal" evidence="12">
    <location>
        <begin position="244"/>
        <end position="366"/>
    </location>
</feature>
<dbReference type="PANTHER" id="PTHR30478">
    <property type="entry name" value="DNA POLYMERASE III SUBUNIT BETA"/>
    <property type="match status" value="1"/>
</dbReference>
<evidence type="ECO:0000256" key="8">
    <source>
        <dbReference type="ARBA" id="ARBA00023125"/>
    </source>
</evidence>
<dbReference type="InterPro" id="IPR046938">
    <property type="entry name" value="DNA_clamp_sf"/>
</dbReference>
<dbReference type="EMBL" id="ACGK02000001">
    <property type="protein sequence ID" value="EGF23198.1"/>
    <property type="molecule type" value="Genomic_DNA"/>
</dbReference>
<comment type="caution">
    <text evidence="13">The sequence shown here is derived from an EMBL/GenBank/DDBJ whole genome shotgun (WGS) entry which is preliminary data.</text>
</comment>
<dbReference type="Pfam" id="PF02767">
    <property type="entry name" value="DNA_pol3_beta_2"/>
    <property type="match status" value="1"/>
</dbReference>
<comment type="subcellular location">
    <subcellularLocation>
        <location evidence="1 9">Cytoplasm</location>
    </subcellularLocation>
</comment>
<dbReference type="GO" id="GO:0003887">
    <property type="term" value="F:DNA-directed DNA polymerase activity"/>
    <property type="evidence" value="ECO:0007669"/>
    <property type="project" value="UniProtKB-UniRule"/>
</dbReference>
<evidence type="ECO:0000256" key="9">
    <source>
        <dbReference type="PIRNR" id="PIRNR000804"/>
    </source>
</evidence>
<dbReference type="GO" id="GO:0005737">
    <property type="term" value="C:cytoplasm"/>
    <property type="evidence" value="ECO:0007669"/>
    <property type="project" value="UniProtKB-SubCell"/>
</dbReference>
<evidence type="ECO:0000259" key="12">
    <source>
        <dbReference type="Pfam" id="PF02768"/>
    </source>
</evidence>
<dbReference type="InterPro" id="IPR001001">
    <property type="entry name" value="DNA_polIII_beta"/>
</dbReference>
<feature type="domain" description="DNA polymerase III beta sliding clamp N-terminal" evidence="10">
    <location>
        <begin position="1"/>
        <end position="117"/>
    </location>
</feature>